<dbReference type="PANTHER" id="PTHR38588">
    <property type="entry name" value="BLL0334 PROTEIN"/>
    <property type="match status" value="1"/>
</dbReference>
<proteinExistence type="predicted"/>
<dbReference type="EMBL" id="DRWN01000054">
    <property type="protein sequence ID" value="HHK68764.1"/>
    <property type="molecule type" value="Genomic_DNA"/>
</dbReference>
<organism evidence="1">
    <name type="scientific">Caldiarchaeum subterraneum</name>
    <dbReference type="NCBI Taxonomy" id="311458"/>
    <lineage>
        <taxon>Archaea</taxon>
        <taxon>Nitrososphaerota</taxon>
        <taxon>Candidatus Caldarchaeales</taxon>
        <taxon>Candidatus Caldarchaeaceae</taxon>
        <taxon>Candidatus Caldarchaeum</taxon>
    </lineage>
</organism>
<evidence type="ECO:0008006" key="2">
    <source>
        <dbReference type="Google" id="ProtNLM"/>
    </source>
</evidence>
<evidence type="ECO:0000313" key="1">
    <source>
        <dbReference type="EMBL" id="HHK68764.1"/>
    </source>
</evidence>
<sequence>MKIADKFTVAAERDTVWKFVTDPDKFIKLIPDLQRYEKVDERNFKTVFKVGLGMIKGTINMAFKYEELNPPSNLKIVGRGSGMQSTADLTLQLQLNPVDGGTEVSWSADILVGGLVASVGSRLMESTTKSKVREIVEGLKRELEGGRKKKK</sequence>
<gene>
    <name evidence="1" type="ORF">ENM11_06400</name>
</gene>
<dbReference type="CDD" id="cd05018">
    <property type="entry name" value="CoxG"/>
    <property type="match status" value="1"/>
</dbReference>
<dbReference type="PANTHER" id="PTHR38588:SF1">
    <property type="entry name" value="BLL0334 PROTEIN"/>
    <property type="match status" value="1"/>
</dbReference>
<protein>
    <recommendedName>
        <fullName evidence="2">Carbon monoxide dehydrogenase subunit G</fullName>
    </recommendedName>
</protein>
<accession>A0A7C5LB46</accession>
<dbReference type="Pfam" id="PF06240">
    <property type="entry name" value="COXG"/>
    <property type="match status" value="1"/>
</dbReference>
<dbReference type="AlphaFoldDB" id="A0A7C5LB46"/>
<reference evidence="1" key="1">
    <citation type="journal article" date="2020" name="mSystems">
        <title>Genome- and Community-Level Interaction Insights into Carbon Utilization and Element Cycling Functions of Hydrothermarchaeota in Hydrothermal Sediment.</title>
        <authorList>
            <person name="Zhou Z."/>
            <person name="Liu Y."/>
            <person name="Xu W."/>
            <person name="Pan J."/>
            <person name="Luo Z.H."/>
            <person name="Li M."/>
        </authorList>
    </citation>
    <scope>NUCLEOTIDE SEQUENCE [LARGE SCALE GENOMIC DNA]</scope>
    <source>
        <strain evidence="1">SpSt-1056</strain>
    </source>
</reference>
<comment type="caution">
    <text evidence="1">The sequence shown here is derived from an EMBL/GenBank/DDBJ whole genome shotgun (WGS) entry which is preliminary data.</text>
</comment>
<dbReference type="InterPro" id="IPR023393">
    <property type="entry name" value="START-like_dom_sf"/>
</dbReference>
<dbReference type="InterPro" id="IPR010419">
    <property type="entry name" value="CO_DH_gsu"/>
</dbReference>
<dbReference type="Gene3D" id="3.30.530.20">
    <property type="match status" value="1"/>
</dbReference>
<dbReference type="SUPFAM" id="SSF55961">
    <property type="entry name" value="Bet v1-like"/>
    <property type="match status" value="1"/>
</dbReference>
<name>A0A7C5LB46_CALS0</name>